<evidence type="ECO:0000256" key="1">
    <source>
        <dbReference type="SAM" id="MobiDB-lite"/>
    </source>
</evidence>
<feature type="domain" description="Lcl C-terminal" evidence="2">
    <location>
        <begin position="163"/>
        <end position="289"/>
    </location>
</feature>
<sequence>MNEVTSKTRFKDNGDGTVTDLARKRMWLKQDSWGYKGNRLSWWQCQEFCDEMNKKKFAGFSDWRIPNAGEAKELFDPAFSNTDMEGCEIHIDPVFSEGCGYTTWTTESRGAKAAMGYDYRSDYEYWLAKENDGFPSAVRLVRTPGKNKATLNPEDRFQIHKNGTISDFENNLMWKASDSFLDLDKWVSWEEAKTYIKDLNRDRFADYSDWRMPTRKEAQAIYDASSPVTDNFGDTVYIPKVFPPGSGQTTWTKTLHKTDPSMAMRFHYYNGDHKFHKRGLRSHGVRPVRDLKPDKDEAS</sequence>
<dbReference type="InterPro" id="IPR011460">
    <property type="entry name" value="Lcl_C"/>
</dbReference>
<feature type="domain" description="Lcl C-terminal" evidence="2">
    <location>
        <begin position="16"/>
        <end position="142"/>
    </location>
</feature>
<dbReference type="Pfam" id="PF07603">
    <property type="entry name" value="Lcl_C"/>
    <property type="match status" value="2"/>
</dbReference>
<evidence type="ECO:0000313" key="3">
    <source>
        <dbReference type="EMBL" id="QPJ60939.1"/>
    </source>
</evidence>
<feature type="compositionally biased region" description="Basic and acidic residues" evidence="1">
    <location>
        <begin position="287"/>
        <end position="299"/>
    </location>
</feature>
<dbReference type="KEGG" id="nli:G3M70_03145"/>
<dbReference type="AlphaFoldDB" id="A0A7T0BTV3"/>
<protein>
    <submittedName>
        <fullName evidence="3">DUF1566 domain-containing protein</fullName>
    </submittedName>
</protein>
<evidence type="ECO:0000259" key="2">
    <source>
        <dbReference type="Pfam" id="PF07603"/>
    </source>
</evidence>
<proteinExistence type="predicted"/>
<organism evidence="3 4">
    <name type="scientific">Candidatus Nitronauta litoralis</name>
    <dbReference type="NCBI Taxonomy" id="2705533"/>
    <lineage>
        <taxon>Bacteria</taxon>
        <taxon>Pseudomonadati</taxon>
        <taxon>Nitrospinota/Tectimicrobiota group</taxon>
        <taxon>Nitrospinota</taxon>
        <taxon>Nitrospinia</taxon>
        <taxon>Nitrospinales</taxon>
        <taxon>Nitrospinaceae</taxon>
        <taxon>Candidatus Nitronauta</taxon>
    </lineage>
</organism>
<name>A0A7T0BTV3_9BACT</name>
<reference evidence="3 4" key="1">
    <citation type="submission" date="2020-02" db="EMBL/GenBank/DDBJ databases">
        <title>Genomic and physiological characterization of two novel Nitrospinaceae genera.</title>
        <authorList>
            <person name="Mueller A.J."/>
            <person name="Jung M.-Y."/>
            <person name="Strachan C.R."/>
            <person name="Herbold C.W."/>
            <person name="Kirkegaard R.H."/>
            <person name="Daims H."/>
        </authorList>
    </citation>
    <scope>NUCLEOTIDE SEQUENCE [LARGE SCALE GENOMIC DNA]</scope>
    <source>
        <strain evidence="3">EB</strain>
    </source>
</reference>
<dbReference type="Proteomes" id="UP000594688">
    <property type="component" value="Chromosome"/>
</dbReference>
<gene>
    <name evidence="3" type="ORF">G3M70_03145</name>
</gene>
<dbReference type="EMBL" id="CP048685">
    <property type="protein sequence ID" value="QPJ60939.1"/>
    <property type="molecule type" value="Genomic_DNA"/>
</dbReference>
<accession>A0A7T0BTV3</accession>
<evidence type="ECO:0000313" key="4">
    <source>
        <dbReference type="Proteomes" id="UP000594688"/>
    </source>
</evidence>
<feature type="region of interest" description="Disordered" evidence="1">
    <location>
        <begin position="280"/>
        <end position="299"/>
    </location>
</feature>